<dbReference type="AlphaFoldDB" id="A0A4V6YE71"/>
<evidence type="ECO:0000313" key="2">
    <source>
        <dbReference type="EMBL" id="QNU65418.1"/>
    </source>
</evidence>
<keyword evidence="3" id="KW-1185">Reference proteome</keyword>
<dbReference type="KEGG" id="rher:EHE19_010760"/>
<sequence length="239" mass="27827">MIINSNREKCGIGTLGEKTLHAVLKHYFEPYTANHEVRMGSFVADIVGENGIVEIQTGNFNKLRKKLETFLEVTTVTVVYPIPSTKWIVWIDDSTGEVTDKRKSTKKGSPYEAFFELYKIKSFLTHHNFRLCIVMIDIIEYRKLDGWSEDRKKGSSRYERIPVEIIDEIYIDNKWDFEKLIPQDMPKNFTSKDFKKLSALNLKKAQTAMNILQYVGVIKQIGKDGRLHLYEKQAEYVTF</sequence>
<gene>
    <name evidence="2" type="ORF">EHE19_010760</name>
</gene>
<dbReference type="OrthoDB" id="9778820at2"/>
<feature type="domain" description="DUF8091" evidence="1">
    <location>
        <begin position="18"/>
        <end position="171"/>
    </location>
</feature>
<name>A0A4V6YE71_9FIRM</name>
<dbReference type="Proteomes" id="UP000306409">
    <property type="component" value="Chromosome"/>
</dbReference>
<evidence type="ECO:0000313" key="3">
    <source>
        <dbReference type="Proteomes" id="UP000306409"/>
    </source>
</evidence>
<dbReference type="Pfam" id="PF26351">
    <property type="entry name" value="DUF8091"/>
    <property type="match status" value="1"/>
</dbReference>
<protein>
    <recommendedName>
        <fullName evidence="1">DUF8091 domain-containing protein</fullName>
    </recommendedName>
</protein>
<reference evidence="2 3" key="1">
    <citation type="submission" date="2020-09" db="EMBL/GenBank/DDBJ databases">
        <title>Characterization and genome sequencing of Ruminiclostridium sp. nov. MA18.</title>
        <authorList>
            <person name="Rettenmaier R."/>
            <person name="Kowollik M.-L."/>
            <person name="Liebl W."/>
            <person name="Zverlov V."/>
        </authorList>
    </citation>
    <scope>NUCLEOTIDE SEQUENCE [LARGE SCALE GENOMIC DNA]</scope>
    <source>
        <strain evidence="2 3">MA18</strain>
    </source>
</reference>
<proteinExistence type="predicted"/>
<dbReference type="EMBL" id="CP061336">
    <property type="protein sequence ID" value="QNU65418.1"/>
    <property type="molecule type" value="Genomic_DNA"/>
</dbReference>
<accession>A0A4V6YE71</accession>
<organism evidence="2 3">
    <name type="scientific">Ruminiclostridium herbifermentans</name>
    <dbReference type="NCBI Taxonomy" id="2488810"/>
    <lineage>
        <taxon>Bacteria</taxon>
        <taxon>Bacillati</taxon>
        <taxon>Bacillota</taxon>
        <taxon>Clostridia</taxon>
        <taxon>Eubacteriales</taxon>
        <taxon>Oscillospiraceae</taxon>
        <taxon>Ruminiclostridium</taxon>
    </lineage>
</organism>
<dbReference type="InterPro" id="IPR058404">
    <property type="entry name" value="DUF8091"/>
</dbReference>
<evidence type="ECO:0000259" key="1">
    <source>
        <dbReference type="Pfam" id="PF26351"/>
    </source>
</evidence>